<proteinExistence type="predicted"/>
<evidence type="ECO:0000313" key="1">
    <source>
        <dbReference type="Proteomes" id="UP000092443"/>
    </source>
</evidence>
<keyword evidence="1" id="KW-1185">Reference proteome</keyword>
<accession>A0A9C5ZDI5</accession>
<dbReference type="RefSeq" id="XP_037898491.1">
    <property type="nucleotide sequence ID" value="XM_038042563.1"/>
</dbReference>
<dbReference type="GeneID" id="119643217"/>
<evidence type="ECO:0000313" key="2">
    <source>
        <dbReference type="RefSeq" id="XP_037898491.1"/>
    </source>
</evidence>
<sequence>MQVSCGKMDKNLNEKLADLRLEMGSKIEVNTKLQYESNEEIKEGRFQNPPISNDYSVLVPKNAEADEEIKTKTTVEQNKKDNNNMEKKFEKNFKLIPFVSFIRRQQSLFPTTFGLYFNHNEEEFITQDMKIETNQFGNTFQYHPSTKGKEDFHGRYIKYFIRKHLANKYDVELVDRFAEHVIEYPENYQTAKNPKLKEAIKKHYKIYTDKNTTAIDIRYSIKVVSLSRSIFGERVVPRKEFHTYYENLLAIVKYLDSLTYNTMEMYPELNCEYFQAQSVILFDGDVAFEIMVSKYDLSAKRVKYNQKIIQSILHSLSYYKRTGKKIRKLVIYNPLLGEEHVVELKDIDFELLEEALDKDLTAFQSNRLHNNNNYFRILY</sequence>
<dbReference type="AlphaFoldDB" id="A0A9C5ZDI5"/>
<gene>
    <name evidence="2" type="primary">LOC119643217</name>
</gene>
<reference evidence="2" key="1">
    <citation type="submission" date="2025-08" db="UniProtKB">
        <authorList>
            <consortium name="RefSeq"/>
        </authorList>
    </citation>
    <scope>IDENTIFICATION</scope>
    <source>
        <tissue evidence="2">Whole body pupa</tissue>
    </source>
</reference>
<protein>
    <submittedName>
        <fullName evidence="2">Uncharacterized protein LOC119643217 isoform X2</fullName>
    </submittedName>
</protein>
<organism evidence="1 2">
    <name type="scientific">Glossina fuscipes</name>
    <dbReference type="NCBI Taxonomy" id="7396"/>
    <lineage>
        <taxon>Eukaryota</taxon>
        <taxon>Metazoa</taxon>
        <taxon>Ecdysozoa</taxon>
        <taxon>Arthropoda</taxon>
        <taxon>Hexapoda</taxon>
        <taxon>Insecta</taxon>
        <taxon>Pterygota</taxon>
        <taxon>Neoptera</taxon>
        <taxon>Endopterygota</taxon>
        <taxon>Diptera</taxon>
        <taxon>Brachycera</taxon>
        <taxon>Muscomorpha</taxon>
        <taxon>Hippoboscoidea</taxon>
        <taxon>Glossinidae</taxon>
        <taxon>Glossina</taxon>
    </lineage>
</organism>
<name>A0A9C5ZDI5_9MUSC</name>
<dbReference type="Proteomes" id="UP000092443">
    <property type="component" value="Unplaced"/>
</dbReference>